<protein>
    <submittedName>
        <fullName evidence="2">Uncharacterized protein</fullName>
    </submittedName>
</protein>
<keyword evidence="1" id="KW-1133">Transmembrane helix</keyword>
<dbReference type="Proteomes" id="UP001176941">
    <property type="component" value="Chromosome 10"/>
</dbReference>
<reference evidence="2" key="1">
    <citation type="submission" date="2023-04" db="EMBL/GenBank/DDBJ databases">
        <authorList>
            <consortium name="ELIXIR-Norway"/>
        </authorList>
    </citation>
    <scope>NUCLEOTIDE SEQUENCE [LARGE SCALE GENOMIC DNA]</scope>
</reference>
<gene>
    <name evidence="2" type="ORF">MRATA1EN1_LOCUS1710</name>
</gene>
<keyword evidence="1" id="KW-0472">Membrane</keyword>
<evidence type="ECO:0000313" key="3">
    <source>
        <dbReference type="Proteomes" id="UP001176941"/>
    </source>
</evidence>
<feature type="transmembrane region" description="Helical" evidence="1">
    <location>
        <begin position="18"/>
        <end position="38"/>
    </location>
</feature>
<evidence type="ECO:0000256" key="1">
    <source>
        <dbReference type="SAM" id="Phobius"/>
    </source>
</evidence>
<dbReference type="EMBL" id="OX459946">
    <property type="protein sequence ID" value="CAI9152748.1"/>
    <property type="molecule type" value="Genomic_DNA"/>
</dbReference>
<sequence length="124" mass="13928">MLFTASDLDSITSHIHNWVFFSLWLHLFILSGVISPLISSSISGTYQPGEFTFQCHIFLPFHTVHGVLKARILKWFAVPFSSGPRFVRTLHHDPSISVALHGMAHSFIELDRAASHVISLVSFL</sequence>
<proteinExistence type="predicted"/>
<evidence type="ECO:0000313" key="2">
    <source>
        <dbReference type="EMBL" id="CAI9152748.1"/>
    </source>
</evidence>
<keyword evidence="3" id="KW-1185">Reference proteome</keyword>
<keyword evidence="1" id="KW-0812">Transmembrane</keyword>
<accession>A0ABN8XX30</accession>
<organism evidence="2 3">
    <name type="scientific">Rangifer tarandus platyrhynchus</name>
    <name type="common">Svalbard reindeer</name>
    <dbReference type="NCBI Taxonomy" id="3082113"/>
    <lineage>
        <taxon>Eukaryota</taxon>
        <taxon>Metazoa</taxon>
        <taxon>Chordata</taxon>
        <taxon>Craniata</taxon>
        <taxon>Vertebrata</taxon>
        <taxon>Euteleostomi</taxon>
        <taxon>Mammalia</taxon>
        <taxon>Eutheria</taxon>
        <taxon>Laurasiatheria</taxon>
        <taxon>Artiodactyla</taxon>
        <taxon>Ruminantia</taxon>
        <taxon>Pecora</taxon>
        <taxon>Cervidae</taxon>
        <taxon>Odocoileinae</taxon>
        <taxon>Rangifer</taxon>
    </lineage>
</organism>
<name>A0ABN8XX30_RANTA</name>